<dbReference type="Proteomes" id="UP001054857">
    <property type="component" value="Unassembled WGS sequence"/>
</dbReference>
<accession>A0AAD3E2D0</accession>
<sequence>AAAEAGWEAPSYQFLELPVQQRPPGKQHPQQQQLWRLHELQKQPQPQQGEEETQQLPPQAPLHPSSEQAALQQPKRRLQQPRPPQDGQQRQHEPLRPQQQPSQQRSQQQQRSPAAPRQPNRTPQLQQQGVQPRSATGTAAPPTAVYPSASPSSPRQRYDYRLRLHPGKPVATLAGVLIKSLHRHCVVLSEVSCPEHLYHAIKVIATARAIWQQQRQGQGHVQGQQGQEQPHTGQQVGSTAGQGSSNNTRAKQQQTQRQHHQGRGRPPAAATAAASPGGAEGSGGSLSAPGADIALQVLLPKQPYIRPRRDDLGGVSAPGMVRLSTGGRGGGAAAADGCASGMEDDDGGSGGGSRQRWHHGWQQQQSRQQDDSRVWRLYSHAVVLPAGYDESIKHAEAASCSAAGSARTAAAAAAGGGGRDLVQVMYVRSMSTPREVAAQLGPAVVREGAVVLLAAGRDAV</sequence>
<dbReference type="EMBL" id="BMAR01000035">
    <property type="protein sequence ID" value="GFR50086.1"/>
    <property type="molecule type" value="Genomic_DNA"/>
</dbReference>
<feature type="non-terminal residue" evidence="2">
    <location>
        <position position="1"/>
    </location>
</feature>
<organism evidence="2 3">
    <name type="scientific">Astrephomene gubernaculifera</name>
    <dbReference type="NCBI Taxonomy" id="47775"/>
    <lineage>
        <taxon>Eukaryota</taxon>
        <taxon>Viridiplantae</taxon>
        <taxon>Chlorophyta</taxon>
        <taxon>core chlorophytes</taxon>
        <taxon>Chlorophyceae</taxon>
        <taxon>CS clade</taxon>
        <taxon>Chlamydomonadales</taxon>
        <taxon>Astrephomenaceae</taxon>
        <taxon>Astrephomene</taxon>
    </lineage>
</organism>
<evidence type="ECO:0000313" key="3">
    <source>
        <dbReference type="Proteomes" id="UP001054857"/>
    </source>
</evidence>
<name>A0AAD3E2D0_9CHLO</name>
<feature type="region of interest" description="Disordered" evidence="1">
    <location>
        <begin position="323"/>
        <end position="370"/>
    </location>
</feature>
<reference evidence="2 3" key="1">
    <citation type="journal article" date="2021" name="Sci. Rep.">
        <title>Genome sequencing of the multicellular alga Astrephomene provides insights into convergent evolution of germ-soma differentiation.</title>
        <authorList>
            <person name="Yamashita S."/>
            <person name="Yamamoto K."/>
            <person name="Matsuzaki R."/>
            <person name="Suzuki S."/>
            <person name="Yamaguchi H."/>
            <person name="Hirooka S."/>
            <person name="Minakuchi Y."/>
            <person name="Miyagishima S."/>
            <person name="Kawachi M."/>
            <person name="Toyoda A."/>
            <person name="Nozaki H."/>
        </authorList>
    </citation>
    <scope>NUCLEOTIDE SEQUENCE [LARGE SCALE GENOMIC DNA]</scope>
    <source>
        <strain evidence="2 3">NIES-4017</strain>
    </source>
</reference>
<feature type="compositionally biased region" description="Low complexity" evidence="1">
    <location>
        <begin position="264"/>
        <end position="277"/>
    </location>
</feature>
<feature type="region of interest" description="Disordered" evidence="1">
    <location>
        <begin position="216"/>
        <end position="287"/>
    </location>
</feature>
<gene>
    <name evidence="2" type="ORF">Agub_g12230</name>
</gene>
<feature type="non-terminal residue" evidence="2">
    <location>
        <position position="460"/>
    </location>
</feature>
<feature type="compositionally biased region" description="Polar residues" evidence="1">
    <location>
        <begin position="236"/>
        <end position="251"/>
    </location>
</feature>
<evidence type="ECO:0000256" key="1">
    <source>
        <dbReference type="SAM" id="MobiDB-lite"/>
    </source>
</evidence>
<feature type="region of interest" description="Disordered" evidence="1">
    <location>
        <begin position="1"/>
        <end position="156"/>
    </location>
</feature>
<feature type="compositionally biased region" description="Low complexity" evidence="1">
    <location>
        <begin position="216"/>
        <end position="235"/>
    </location>
</feature>
<proteinExistence type="predicted"/>
<comment type="caution">
    <text evidence="2">The sequence shown here is derived from an EMBL/GenBank/DDBJ whole genome shotgun (WGS) entry which is preliminary data.</text>
</comment>
<evidence type="ECO:0000313" key="2">
    <source>
        <dbReference type="EMBL" id="GFR50086.1"/>
    </source>
</evidence>
<dbReference type="AlphaFoldDB" id="A0AAD3E2D0"/>
<feature type="compositionally biased region" description="Polar residues" evidence="1">
    <location>
        <begin position="120"/>
        <end position="137"/>
    </location>
</feature>
<keyword evidence="3" id="KW-1185">Reference proteome</keyword>
<protein>
    <submittedName>
        <fullName evidence="2">Uncharacterized protein</fullName>
    </submittedName>
</protein>
<feature type="compositionally biased region" description="Low complexity" evidence="1">
    <location>
        <begin position="96"/>
        <end position="119"/>
    </location>
</feature>